<keyword evidence="11" id="KW-1185">Reference proteome</keyword>
<reference evidence="9 11" key="1">
    <citation type="journal article" date="2008" name="Science">
        <title>The Physcomitrella genome reveals evolutionary insights into the conquest of land by plants.</title>
        <authorList>
            <person name="Rensing S."/>
            <person name="Lang D."/>
            <person name="Zimmer A."/>
            <person name="Terry A."/>
            <person name="Salamov A."/>
            <person name="Shapiro H."/>
            <person name="Nishiyama T."/>
            <person name="Perroud P.-F."/>
            <person name="Lindquist E."/>
            <person name="Kamisugi Y."/>
            <person name="Tanahashi T."/>
            <person name="Sakakibara K."/>
            <person name="Fujita T."/>
            <person name="Oishi K."/>
            <person name="Shin-I T."/>
            <person name="Kuroki Y."/>
            <person name="Toyoda A."/>
            <person name="Suzuki Y."/>
            <person name="Hashimoto A."/>
            <person name="Yamaguchi K."/>
            <person name="Sugano A."/>
            <person name="Kohara Y."/>
            <person name="Fujiyama A."/>
            <person name="Anterola A."/>
            <person name="Aoki S."/>
            <person name="Ashton N."/>
            <person name="Barbazuk W.B."/>
            <person name="Barker E."/>
            <person name="Bennetzen J."/>
            <person name="Bezanilla M."/>
            <person name="Blankenship R."/>
            <person name="Cho S.H."/>
            <person name="Dutcher S."/>
            <person name="Estelle M."/>
            <person name="Fawcett J.A."/>
            <person name="Gundlach H."/>
            <person name="Hanada K."/>
            <person name="Heyl A."/>
            <person name="Hicks K.A."/>
            <person name="Hugh J."/>
            <person name="Lohr M."/>
            <person name="Mayer K."/>
            <person name="Melkozernov A."/>
            <person name="Murata T."/>
            <person name="Nelson D."/>
            <person name="Pils B."/>
            <person name="Prigge M."/>
            <person name="Reiss B."/>
            <person name="Renner T."/>
            <person name="Rombauts S."/>
            <person name="Rushton P."/>
            <person name="Sanderfoot A."/>
            <person name="Schween G."/>
            <person name="Shiu S.-H."/>
            <person name="Stueber K."/>
            <person name="Theodoulou F.L."/>
            <person name="Tu H."/>
            <person name="Van de Peer Y."/>
            <person name="Verrier P.J."/>
            <person name="Waters E."/>
            <person name="Wood A."/>
            <person name="Yang L."/>
            <person name="Cove D."/>
            <person name="Cuming A."/>
            <person name="Hasebe M."/>
            <person name="Lucas S."/>
            <person name="Mishler D.B."/>
            <person name="Reski R."/>
            <person name="Grigoriev I."/>
            <person name="Quatrano R.S."/>
            <person name="Boore J.L."/>
        </authorList>
    </citation>
    <scope>NUCLEOTIDE SEQUENCE [LARGE SCALE GENOMIC DNA]</scope>
    <source>
        <strain evidence="10 11">cv. Gransden 2004</strain>
    </source>
</reference>
<organism evidence="9">
    <name type="scientific">Physcomitrium patens</name>
    <name type="common">Spreading-leaved earth moss</name>
    <name type="synonym">Physcomitrella patens</name>
    <dbReference type="NCBI Taxonomy" id="3218"/>
    <lineage>
        <taxon>Eukaryota</taxon>
        <taxon>Viridiplantae</taxon>
        <taxon>Streptophyta</taxon>
        <taxon>Embryophyta</taxon>
        <taxon>Bryophyta</taxon>
        <taxon>Bryophytina</taxon>
        <taxon>Bryopsida</taxon>
        <taxon>Funariidae</taxon>
        <taxon>Funariales</taxon>
        <taxon>Funariaceae</taxon>
        <taxon>Physcomitrium</taxon>
    </lineage>
</organism>
<protein>
    <recommendedName>
        <fullName evidence="3">ubiquitinyl hydrolase 1</fullName>
        <ecNumber evidence="3">3.4.19.12</ecNumber>
    </recommendedName>
</protein>
<feature type="domain" description="USP" evidence="8">
    <location>
        <begin position="8"/>
        <end position="116"/>
    </location>
</feature>
<dbReference type="InterPro" id="IPR038765">
    <property type="entry name" value="Papain-like_cys_pep_sf"/>
</dbReference>
<dbReference type="STRING" id="3218.A0A2K1JVK7"/>
<evidence type="ECO:0000313" key="11">
    <source>
        <dbReference type="Proteomes" id="UP000006727"/>
    </source>
</evidence>
<evidence type="ECO:0000256" key="3">
    <source>
        <dbReference type="ARBA" id="ARBA00012759"/>
    </source>
</evidence>
<accession>A0A2K1JVK7</accession>
<reference evidence="9 11" key="2">
    <citation type="journal article" date="2018" name="Plant J.">
        <title>The Physcomitrella patens chromosome-scale assembly reveals moss genome structure and evolution.</title>
        <authorList>
            <person name="Lang D."/>
            <person name="Ullrich K.K."/>
            <person name="Murat F."/>
            <person name="Fuchs J."/>
            <person name="Jenkins J."/>
            <person name="Haas F.B."/>
            <person name="Piednoel M."/>
            <person name="Gundlach H."/>
            <person name="Van Bel M."/>
            <person name="Meyberg R."/>
            <person name="Vives C."/>
            <person name="Morata J."/>
            <person name="Symeonidi A."/>
            <person name="Hiss M."/>
            <person name="Muchero W."/>
            <person name="Kamisugi Y."/>
            <person name="Saleh O."/>
            <person name="Blanc G."/>
            <person name="Decker E.L."/>
            <person name="van Gessel N."/>
            <person name="Grimwood J."/>
            <person name="Hayes R.D."/>
            <person name="Graham S.W."/>
            <person name="Gunter L.E."/>
            <person name="McDaniel S.F."/>
            <person name="Hoernstein S.N.W."/>
            <person name="Larsson A."/>
            <person name="Li F.W."/>
            <person name="Perroud P.F."/>
            <person name="Phillips J."/>
            <person name="Ranjan P."/>
            <person name="Rokshar D.S."/>
            <person name="Rothfels C.J."/>
            <person name="Schneider L."/>
            <person name="Shu S."/>
            <person name="Stevenson D.W."/>
            <person name="Thummler F."/>
            <person name="Tillich M."/>
            <person name="Villarreal Aguilar J.C."/>
            <person name="Widiez T."/>
            <person name="Wong G.K."/>
            <person name="Wymore A."/>
            <person name="Zhang Y."/>
            <person name="Zimmer A.D."/>
            <person name="Quatrano R.S."/>
            <person name="Mayer K.F.X."/>
            <person name="Goodstein D."/>
            <person name="Casacuberta J.M."/>
            <person name="Vandepoele K."/>
            <person name="Reski R."/>
            <person name="Cuming A.C."/>
            <person name="Tuskan G.A."/>
            <person name="Maumus F."/>
            <person name="Salse J."/>
            <person name="Schmutz J."/>
            <person name="Rensing S.A."/>
        </authorList>
    </citation>
    <scope>NUCLEOTIDE SEQUENCE [LARGE SCALE GENOMIC DNA]</scope>
    <source>
        <strain evidence="10 11">cv. Gransden 2004</strain>
    </source>
</reference>
<dbReference type="OrthoDB" id="333239at2759"/>
<dbReference type="InterPro" id="IPR028889">
    <property type="entry name" value="USP"/>
</dbReference>
<dbReference type="SUPFAM" id="SSF54001">
    <property type="entry name" value="Cysteine proteinases"/>
    <property type="match status" value="1"/>
</dbReference>
<evidence type="ECO:0000256" key="1">
    <source>
        <dbReference type="ARBA" id="ARBA00000707"/>
    </source>
</evidence>
<dbReference type="InterPro" id="IPR044635">
    <property type="entry name" value="UBP14-like"/>
</dbReference>
<proteinExistence type="inferred from homology"/>
<evidence type="ECO:0000256" key="7">
    <source>
        <dbReference type="ARBA" id="ARBA00022807"/>
    </source>
</evidence>
<reference evidence="10" key="3">
    <citation type="submission" date="2020-12" db="UniProtKB">
        <authorList>
            <consortium name="EnsemblPlants"/>
        </authorList>
    </citation>
    <scope>IDENTIFICATION</scope>
</reference>
<dbReference type="PaxDb" id="3218-PP1S31_298V6.1"/>
<evidence type="ECO:0000256" key="4">
    <source>
        <dbReference type="ARBA" id="ARBA00022670"/>
    </source>
</evidence>
<dbReference type="RefSeq" id="XP_024388384.1">
    <property type="nucleotide sequence ID" value="XM_024532616.2"/>
</dbReference>
<comment type="catalytic activity">
    <reaction evidence="1">
        <text>Thiol-dependent hydrolysis of ester, thioester, amide, peptide and isopeptide bonds formed by the C-terminal Gly of ubiquitin (a 76-residue protein attached to proteins as an intracellular targeting signal).</text>
        <dbReference type="EC" id="3.4.19.12"/>
    </reaction>
</comment>
<dbReference type="PANTHER" id="PTHR43982">
    <property type="entry name" value="UBIQUITIN CARBOXYL-TERMINAL HYDROLASE"/>
    <property type="match status" value="1"/>
</dbReference>
<dbReference type="PROSITE" id="PS00972">
    <property type="entry name" value="USP_1"/>
    <property type="match status" value="1"/>
</dbReference>
<dbReference type="EMBL" id="ABEU02000011">
    <property type="protein sequence ID" value="PNR45560.1"/>
    <property type="molecule type" value="Genomic_DNA"/>
</dbReference>
<evidence type="ECO:0000256" key="6">
    <source>
        <dbReference type="ARBA" id="ARBA00022801"/>
    </source>
</evidence>
<comment type="similarity">
    <text evidence="2">Belongs to the peptidase C19 family.</text>
</comment>
<evidence type="ECO:0000256" key="2">
    <source>
        <dbReference type="ARBA" id="ARBA00009085"/>
    </source>
</evidence>
<dbReference type="Pfam" id="PF00443">
    <property type="entry name" value="UCH"/>
    <property type="match status" value="1"/>
</dbReference>
<sequence length="116" mass="12865">MAKLGHTAGLVNLGNTCYMNSTVQCLHSVPELRDALRGYTAVGASVFDSLSHTLTVATHDLFNELDNSARPVASYRFLSVLRDNCRPLKACVLWEVWWIWDFSKSRSSGACSLRVS</sequence>
<dbReference type="EnsemblPlants" id="Pp3c11_21370V3.1">
    <property type="protein sequence ID" value="Pp3c11_21370V3.1"/>
    <property type="gene ID" value="Pp3c11_21370"/>
</dbReference>
<dbReference type="GO" id="GO:0043161">
    <property type="term" value="P:proteasome-mediated ubiquitin-dependent protein catabolic process"/>
    <property type="evidence" value="ECO:0007669"/>
    <property type="project" value="InterPro"/>
</dbReference>
<dbReference type="Gramene" id="Pp3c11_21370V3.1">
    <property type="protein sequence ID" value="Pp3c11_21370V3.1"/>
    <property type="gene ID" value="Pp3c11_21370"/>
</dbReference>
<evidence type="ECO:0000259" key="8">
    <source>
        <dbReference type="PROSITE" id="PS50235"/>
    </source>
</evidence>
<dbReference type="AlphaFoldDB" id="A0A2K1JVK7"/>
<dbReference type="Gene3D" id="3.90.70.10">
    <property type="entry name" value="Cysteine proteinases"/>
    <property type="match status" value="1"/>
</dbReference>
<dbReference type="InterPro" id="IPR018200">
    <property type="entry name" value="USP_CS"/>
</dbReference>
<dbReference type="GO" id="GO:0004843">
    <property type="term" value="F:cysteine-type deubiquitinase activity"/>
    <property type="evidence" value="ECO:0007669"/>
    <property type="project" value="UniProtKB-EC"/>
</dbReference>
<dbReference type="GO" id="GO:0016579">
    <property type="term" value="P:protein deubiquitination"/>
    <property type="evidence" value="ECO:0007669"/>
    <property type="project" value="InterPro"/>
</dbReference>
<name>A0A2K1JVK7_PHYPA</name>
<dbReference type="InterPro" id="IPR001394">
    <property type="entry name" value="Peptidase_C19_UCH"/>
</dbReference>
<dbReference type="EC" id="3.4.19.12" evidence="3"/>
<keyword evidence="7" id="KW-0788">Thiol protease</keyword>
<dbReference type="PANTHER" id="PTHR43982:SF1">
    <property type="entry name" value="UBIQUITIN CARBOXYL-TERMINAL HYDROLASE 14"/>
    <property type="match status" value="1"/>
</dbReference>
<gene>
    <name evidence="10" type="primary">LOC112288448</name>
    <name evidence="9" type="ORF">PHYPA_015331</name>
</gene>
<dbReference type="PROSITE" id="PS50235">
    <property type="entry name" value="USP_3"/>
    <property type="match status" value="1"/>
</dbReference>
<keyword evidence="4" id="KW-0645">Protease</keyword>
<evidence type="ECO:0000313" key="9">
    <source>
        <dbReference type="EMBL" id="PNR45560.1"/>
    </source>
</evidence>
<keyword evidence="5" id="KW-0833">Ubl conjugation pathway</keyword>
<dbReference type="GeneID" id="112288448"/>
<dbReference type="Proteomes" id="UP000006727">
    <property type="component" value="Chromosome 11"/>
</dbReference>
<evidence type="ECO:0000313" key="10">
    <source>
        <dbReference type="EnsemblPlants" id="Pp3c11_21370V3.1"/>
    </source>
</evidence>
<keyword evidence="6" id="KW-0378">Hydrolase</keyword>
<evidence type="ECO:0000256" key="5">
    <source>
        <dbReference type="ARBA" id="ARBA00022786"/>
    </source>
</evidence>